<dbReference type="RefSeq" id="WP_119371570.1">
    <property type="nucleotide sequence ID" value="NZ_QWLL01000054.1"/>
</dbReference>
<evidence type="ECO:0000313" key="1">
    <source>
        <dbReference type="EMBL" id="RII74958.1"/>
    </source>
</evidence>
<gene>
    <name evidence="1" type="ORF">D0894_24175</name>
</gene>
<dbReference type="Proteomes" id="UP000265875">
    <property type="component" value="Unassembled WGS sequence"/>
</dbReference>
<dbReference type="AlphaFoldDB" id="A0A399LZP1"/>
<dbReference type="EMBL" id="QWLL01000054">
    <property type="protein sequence ID" value="RII74958.1"/>
    <property type="molecule type" value="Genomic_DNA"/>
</dbReference>
<evidence type="ECO:0000313" key="2">
    <source>
        <dbReference type="Proteomes" id="UP000265875"/>
    </source>
</evidence>
<accession>A0A399LZP1</accession>
<comment type="caution">
    <text evidence="1">The sequence shown here is derived from an EMBL/GenBank/DDBJ whole genome shotgun (WGS) entry which is preliminary data.</text>
</comment>
<name>A0A399LZP1_9PSED</name>
<organism evidence="1 2">
    <name type="scientific">Pseudomonas monteilii</name>
    <dbReference type="NCBI Taxonomy" id="76759"/>
    <lineage>
        <taxon>Bacteria</taxon>
        <taxon>Pseudomonadati</taxon>
        <taxon>Pseudomonadota</taxon>
        <taxon>Gammaproteobacteria</taxon>
        <taxon>Pseudomonadales</taxon>
        <taxon>Pseudomonadaceae</taxon>
        <taxon>Pseudomonas</taxon>
    </lineage>
</organism>
<proteinExistence type="predicted"/>
<reference evidence="1 2" key="1">
    <citation type="submission" date="2018-08" db="EMBL/GenBank/DDBJ databases">
        <title>Draft genome sequence of the cyanotroph, Pseudomonas monteilii BCN3.</title>
        <authorList>
            <person name="Jones L.B."/>
            <person name="Kunz D.A."/>
        </authorList>
    </citation>
    <scope>NUCLEOTIDE SEQUENCE [LARGE SCALE GENOMIC DNA]</scope>
    <source>
        <strain evidence="1 2">BCN3</strain>
    </source>
</reference>
<sequence length="228" mass="25070">MSKEGYSLWLVGGTALLVADAAQPLRQYALDTILFAQLRSDKLNGSRFTHYGRWYSGYRTALEERGWVIVRSRSDHQQAQVGQSLVPVQRLCDDLQARHPSLAGHLRAAKTQLSQGAIQQHLQPFTLSEKDKTTHGVYELGVMLPDGALDVCGLAFKTALPASQIRPETRLQPLPAEGIDLRASIATLSEYLTVAHRQGLHDLLERTQHAGKITDLGVLKPEGDDATA</sequence>
<protein>
    <submittedName>
        <fullName evidence="1">Uncharacterized protein</fullName>
    </submittedName>
</protein>